<accession>A0AAV3R8G3</accession>
<feature type="compositionally biased region" description="Polar residues" evidence="1">
    <location>
        <begin position="39"/>
        <end position="51"/>
    </location>
</feature>
<protein>
    <submittedName>
        <fullName evidence="2">Uncharacterized protein</fullName>
    </submittedName>
</protein>
<dbReference type="EMBL" id="BAABME010008236">
    <property type="protein sequence ID" value="GAA0172684.1"/>
    <property type="molecule type" value="Genomic_DNA"/>
</dbReference>
<evidence type="ECO:0000313" key="3">
    <source>
        <dbReference type="Proteomes" id="UP001454036"/>
    </source>
</evidence>
<feature type="region of interest" description="Disordered" evidence="1">
    <location>
        <begin position="1"/>
        <end position="51"/>
    </location>
</feature>
<dbReference type="AlphaFoldDB" id="A0AAV3R8G3"/>
<dbReference type="Proteomes" id="UP001454036">
    <property type="component" value="Unassembled WGS sequence"/>
</dbReference>
<name>A0AAV3R8G3_LITER</name>
<comment type="caution">
    <text evidence="2">The sequence shown here is derived from an EMBL/GenBank/DDBJ whole genome shotgun (WGS) entry which is preliminary data.</text>
</comment>
<evidence type="ECO:0000256" key="1">
    <source>
        <dbReference type="SAM" id="MobiDB-lite"/>
    </source>
</evidence>
<keyword evidence="3" id="KW-1185">Reference proteome</keyword>
<organism evidence="2 3">
    <name type="scientific">Lithospermum erythrorhizon</name>
    <name type="common">Purple gromwell</name>
    <name type="synonym">Lithospermum officinale var. erythrorhizon</name>
    <dbReference type="NCBI Taxonomy" id="34254"/>
    <lineage>
        <taxon>Eukaryota</taxon>
        <taxon>Viridiplantae</taxon>
        <taxon>Streptophyta</taxon>
        <taxon>Embryophyta</taxon>
        <taxon>Tracheophyta</taxon>
        <taxon>Spermatophyta</taxon>
        <taxon>Magnoliopsida</taxon>
        <taxon>eudicotyledons</taxon>
        <taxon>Gunneridae</taxon>
        <taxon>Pentapetalae</taxon>
        <taxon>asterids</taxon>
        <taxon>lamiids</taxon>
        <taxon>Boraginales</taxon>
        <taxon>Boraginaceae</taxon>
        <taxon>Boraginoideae</taxon>
        <taxon>Lithospermeae</taxon>
        <taxon>Lithospermum</taxon>
    </lineage>
</organism>
<reference evidence="2 3" key="1">
    <citation type="submission" date="2024-01" db="EMBL/GenBank/DDBJ databases">
        <title>The complete chloroplast genome sequence of Lithospermum erythrorhizon: insights into the phylogenetic relationship among Boraginaceae species and the maternal lineages of purple gromwells.</title>
        <authorList>
            <person name="Okada T."/>
            <person name="Watanabe K."/>
        </authorList>
    </citation>
    <scope>NUCLEOTIDE SEQUENCE [LARGE SCALE GENOMIC DNA]</scope>
</reference>
<sequence>MSSNIAHAKNGAVLPGNNLNENEVPSHSDGGWSGPGAQITKQPSQSTVKRTLNIQKPVKGMKNLDVHALKMSGTLADSVDIQASERI</sequence>
<evidence type="ECO:0000313" key="2">
    <source>
        <dbReference type="EMBL" id="GAA0172684.1"/>
    </source>
</evidence>
<gene>
    <name evidence="2" type="ORF">LIER_26458</name>
</gene>
<proteinExistence type="predicted"/>